<dbReference type="Gene3D" id="1.20.970.10">
    <property type="entry name" value="Transferase, Pyrimidine Nucleoside Phosphorylase, Chain C"/>
    <property type="match status" value="1"/>
</dbReference>
<evidence type="ECO:0000256" key="3">
    <source>
        <dbReference type="ARBA" id="ARBA00022605"/>
    </source>
</evidence>
<dbReference type="GO" id="GO:0000162">
    <property type="term" value="P:L-tryptophan biosynthetic process"/>
    <property type="evidence" value="ECO:0007669"/>
    <property type="project" value="UniProtKB-KW"/>
</dbReference>
<comment type="pathway">
    <text evidence="1">Amino-acid biosynthesis; L-tryptophan biosynthesis; L-tryptophan from chorismate: step 2/5.</text>
</comment>
<dbReference type="GO" id="GO:0004048">
    <property type="term" value="F:anthranilate phosphoribosyltransferase activity"/>
    <property type="evidence" value="ECO:0007669"/>
    <property type="project" value="UniProtKB-EC"/>
</dbReference>
<dbReference type="EC" id="2.4.2.18" evidence="2"/>
<dbReference type="InterPro" id="IPR035902">
    <property type="entry name" value="Nuc_phospho_transferase"/>
</dbReference>
<accession>A0A2T9Z3A3</accession>
<comment type="caution">
    <text evidence="12">The sequence shown here is derived from an EMBL/GenBank/DDBJ whole genome shotgun (WGS) entry which is preliminary data.</text>
</comment>
<dbReference type="HAMAP" id="MF_00211">
    <property type="entry name" value="TrpD"/>
    <property type="match status" value="1"/>
</dbReference>
<dbReference type="Pfam" id="PF02885">
    <property type="entry name" value="Glycos_trans_3N"/>
    <property type="match status" value="1"/>
</dbReference>
<feature type="domain" description="Glycosyl transferase family 3 N-terminal" evidence="11">
    <location>
        <begin position="33"/>
        <end position="95"/>
    </location>
</feature>
<evidence type="ECO:0000259" key="10">
    <source>
        <dbReference type="Pfam" id="PF00591"/>
    </source>
</evidence>
<reference evidence="12 13" key="1">
    <citation type="journal article" date="2018" name="MBio">
        <title>Comparative Genomics Reveals the Core Gene Toolbox for the Fungus-Insect Symbiosis.</title>
        <authorList>
            <person name="Wang Y."/>
            <person name="Stata M."/>
            <person name="Wang W."/>
            <person name="Stajich J.E."/>
            <person name="White M.M."/>
            <person name="Moncalvo J.M."/>
        </authorList>
    </citation>
    <scope>NUCLEOTIDE SEQUENCE [LARGE SCALE GENOMIC DNA]</scope>
    <source>
        <strain evidence="12 13">AUS-77-4</strain>
    </source>
</reference>
<sequence length="381" mass="41637">MLGPQPDSTTLISDTKTLNKITTPAQKTLREVLRHLILDPDGFTAHDAREGLRSIMAGEGTEAQQGAFLTALKLRGVDKYPEMISGLAQEMLDKAIQPELFFSTGDHYVSDIVGTGGDGWDTFNISTTASIVAASAGLKIAKHGSRASSSNCGSADILLHMGCHLESVVPENVNDILEKTNFCFIFAKNFHPSMRFLAKARFEIGFPTPFNILGPLTNPLFPKYGIIGVHSLYLGPVMADVLVQLGKRNHWVVCAECGMDEITIDGPTHIWKIDEDGNIEKQVIRPADFGLQEYPIELAFSNSLELSAEILNRFLDGANETERDKAIRTFVLLNAGALLHVSKKAATLQEGVEMAREAIDSGKSRDILTRFAAETQNLSKH</sequence>
<keyword evidence="4" id="KW-0328">Glycosyltransferase</keyword>
<name>A0A2T9Z3A3_9FUNG</name>
<dbReference type="PANTHER" id="PTHR43285">
    <property type="entry name" value="ANTHRANILATE PHOSPHORIBOSYLTRANSFERASE"/>
    <property type="match status" value="1"/>
</dbReference>
<dbReference type="Pfam" id="PF00591">
    <property type="entry name" value="Glycos_transf_3"/>
    <property type="match status" value="1"/>
</dbReference>
<evidence type="ECO:0000313" key="12">
    <source>
        <dbReference type="EMBL" id="PVU99016.1"/>
    </source>
</evidence>
<protein>
    <recommendedName>
        <fullName evidence="9">Anthranilate phosphoribosyltransferase</fullName>
        <ecNumber evidence="2">2.4.2.18</ecNumber>
    </recommendedName>
</protein>
<dbReference type="NCBIfam" id="TIGR01245">
    <property type="entry name" value="trpD"/>
    <property type="match status" value="1"/>
</dbReference>
<dbReference type="GO" id="GO:0005829">
    <property type="term" value="C:cytosol"/>
    <property type="evidence" value="ECO:0007669"/>
    <property type="project" value="TreeGrafter"/>
</dbReference>
<dbReference type="Proteomes" id="UP000245699">
    <property type="component" value="Unassembled WGS sequence"/>
</dbReference>
<dbReference type="OrthoDB" id="427800at2759"/>
<dbReference type="InterPro" id="IPR017459">
    <property type="entry name" value="Glycosyl_Trfase_fam3_N_dom"/>
</dbReference>
<evidence type="ECO:0000256" key="4">
    <source>
        <dbReference type="ARBA" id="ARBA00022676"/>
    </source>
</evidence>
<comment type="similarity">
    <text evidence="8">Belongs to the anthranilate phosphoribosyltransferase family.</text>
</comment>
<proteinExistence type="inferred from homology"/>
<dbReference type="PANTHER" id="PTHR43285:SF2">
    <property type="entry name" value="ANTHRANILATE PHOSPHORIBOSYLTRANSFERASE"/>
    <property type="match status" value="1"/>
</dbReference>
<keyword evidence="6" id="KW-0822">Tryptophan biosynthesis</keyword>
<evidence type="ECO:0000256" key="8">
    <source>
        <dbReference type="ARBA" id="ARBA00061500"/>
    </source>
</evidence>
<evidence type="ECO:0000256" key="9">
    <source>
        <dbReference type="ARBA" id="ARBA00071401"/>
    </source>
</evidence>
<evidence type="ECO:0000259" key="11">
    <source>
        <dbReference type="Pfam" id="PF02885"/>
    </source>
</evidence>
<dbReference type="InterPro" id="IPR000312">
    <property type="entry name" value="Glycosyl_Trfase_fam3"/>
</dbReference>
<evidence type="ECO:0000256" key="5">
    <source>
        <dbReference type="ARBA" id="ARBA00022679"/>
    </source>
</evidence>
<evidence type="ECO:0000256" key="1">
    <source>
        <dbReference type="ARBA" id="ARBA00004907"/>
    </source>
</evidence>
<evidence type="ECO:0000313" key="13">
    <source>
        <dbReference type="Proteomes" id="UP000245699"/>
    </source>
</evidence>
<keyword evidence="5" id="KW-0808">Transferase</keyword>
<evidence type="ECO:0000256" key="2">
    <source>
        <dbReference type="ARBA" id="ARBA00011948"/>
    </source>
</evidence>
<dbReference type="FunFam" id="3.40.1030.10:FF:000002">
    <property type="entry name" value="Anthranilate phosphoribosyltransferase"/>
    <property type="match status" value="1"/>
</dbReference>
<dbReference type="SUPFAM" id="SSF52418">
    <property type="entry name" value="Nucleoside phosphorylase/phosphoribosyltransferase catalytic domain"/>
    <property type="match status" value="1"/>
</dbReference>
<keyword evidence="3" id="KW-0028">Amino-acid biosynthesis</keyword>
<dbReference type="AlphaFoldDB" id="A0A2T9Z3A3"/>
<dbReference type="InterPro" id="IPR036320">
    <property type="entry name" value="Glycosyl_Trfase_fam3_N_dom_sf"/>
</dbReference>
<dbReference type="EMBL" id="MBFT01000057">
    <property type="protein sequence ID" value="PVU99016.1"/>
    <property type="molecule type" value="Genomic_DNA"/>
</dbReference>
<dbReference type="SUPFAM" id="SSF47648">
    <property type="entry name" value="Nucleoside phosphorylase/phosphoribosyltransferase N-terminal domain"/>
    <property type="match status" value="1"/>
</dbReference>
<dbReference type="Gene3D" id="3.40.1030.10">
    <property type="entry name" value="Nucleoside phosphorylase/phosphoribosyltransferase catalytic domain"/>
    <property type="match status" value="1"/>
</dbReference>
<keyword evidence="13" id="KW-1185">Reference proteome</keyword>
<organism evidence="12 13">
    <name type="scientific">Furculomyces boomerangus</name>
    <dbReference type="NCBI Taxonomy" id="61424"/>
    <lineage>
        <taxon>Eukaryota</taxon>
        <taxon>Fungi</taxon>
        <taxon>Fungi incertae sedis</taxon>
        <taxon>Zoopagomycota</taxon>
        <taxon>Kickxellomycotina</taxon>
        <taxon>Harpellomycetes</taxon>
        <taxon>Harpellales</taxon>
        <taxon>Harpellaceae</taxon>
        <taxon>Furculomyces</taxon>
    </lineage>
</organism>
<dbReference type="InterPro" id="IPR005940">
    <property type="entry name" value="Anthranilate_Pribosyl_Tfrase"/>
</dbReference>
<evidence type="ECO:0000256" key="6">
    <source>
        <dbReference type="ARBA" id="ARBA00022822"/>
    </source>
</evidence>
<evidence type="ECO:0000256" key="7">
    <source>
        <dbReference type="ARBA" id="ARBA00023141"/>
    </source>
</evidence>
<dbReference type="STRING" id="61424.A0A2T9Z3A3"/>
<gene>
    <name evidence="12" type="ORF">BB559_001071</name>
</gene>
<feature type="domain" description="Glycosyl transferase family 3" evidence="10">
    <location>
        <begin position="110"/>
        <end position="364"/>
    </location>
</feature>
<keyword evidence="7" id="KW-0057">Aromatic amino acid biosynthesis</keyword>